<comment type="caution">
    <text evidence="1">The sequence shown here is derived from an EMBL/GenBank/DDBJ whole genome shotgun (WGS) entry which is preliminary data.</text>
</comment>
<dbReference type="RefSeq" id="WP_203005702.1">
    <property type="nucleotide sequence ID" value="NZ_JADWYU010000263.1"/>
</dbReference>
<dbReference type="EMBL" id="JAEACQ010000133">
    <property type="protein sequence ID" value="MBL7626418.1"/>
    <property type="molecule type" value="Genomic_DNA"/>
</dbReference>
<protein>
    <submittedName>
        <fullName evidence="1">Uncharacterized protein</fullName>
    </submittedName>
</protein>
<gene>
    <name evidence="1" type="ORF">I7412_04365</name>
</gene>
<evidence type="ECO:0000313" key="1">
    <source>
        <dbReference type="EMBL" id="MBL7626418.1"/>
    </source>
</evidence>
<dbReference type="Proteomes" id="UP000604475">
    <property type="component" value="Unassembled WGS sequence"/>
</dbReference>
<proteinExistence type="predicted"/>
<organism evidence="1 2">
    <name type="scientific">Frankia nepalensis</name>
    <dbReference type="NCBI Taxonomy" id="1836974"/>
    <lineage>
        <taxon>Bacteria</taxon>
        <taxon>Bacillati</taxon>
        <taxon>Actinomycetota</taxon>
        <taxon>Actinomycetes</taxon>
        <taxon>Frankiales</taxon>
        <taxon>Frankiaceae</taxon>
        <taxon>Frankia</taxon>
    </lineage>
</organism>
<name>A0A937R635_9ACTN</name>
<accession>A0A937R635</accession>
<reference evidence="1" key="1">
    <citation type="submission" date="2020-12" db="EMBL/GenBank/DDBJ databases">
        <title>Genomic characterization of non-nitrogen-fixing Frankia strains.</title>
        <authorList>
            <person name="Carlos-Shanley C."/>
            <person name="Guerra T."/>
            <person name="Hahn D."/>
        </authorList>
    </citation>
    <scope>NUCLEOTIDE SEQUENCE</scope>
    <source>
        <strain evidence="1">CN6</strain>
    </source>
</reference>
<keyword evidence="2" id="KW-1185">Reference proteome</keyword>
<evidence type="ECO:0000313" key="2">
    <source>
        <dbReference type="Proteomes" id="UP000604475"/>
    </source>
</evidence>
<dbReference type="AlphaFoldDB" id="A0A937R635"/>
<sequence length="69" mass="8052">MDEAERRARALALVRLIRSGTVPRREAKSKFDELMRLKATPQWSDLMFWTELSDREVVDAAFAYRPIAL</sequence>